<dbReference type="EnsemblPlants" id="ONIVA03G00710.1">
    <property type="protein sequence ID" value="ONIVA03G00710.1"/>
    <property type="gene ID" value="ONIVA03G00710"/>
</dbReference>
<sequence>MAADYKDTVQRMELPWTATNTGEMVVTMAGALAHQRTPVQLLLFVCQNELNAPNIMENSVNRTRNGAHHAMIHTRSDVDMGRQS</sequence>
<evidence type="ECO:0000313" key="2">
    <source>
        <dbReference type="Proteomes" id="UP000006591"/>
    </source>
</evidence>
<reference evidence="1" key="1">
    <citation type="submission" date="2015-04" db="UniProtKB">
        <authorList>
            <consortium name="EnsemblPlants"/>
        </authorList>
    </citation>
    <scope>IDENTIFICATION</scope>
    <source>
        <strain evidence="1">SL10</strain>
    </source>
</reference>
<proteinExistence type="predicted"/>
<dbReference type="Gramene" id="ONIVA03G00710.1">
    <property type="protein sequence ID" value="ONIVA03G00710.1"/>
    <property type="gene ID" value="ONIVA03G00710"/>
</dbReference>
<keyword evidence="2" id="KW-1185">Reference proteome</keyword>
<protein>
    <submittedName>
        <fullName evidence="1">Uncharacterized protein</fullName>
    </submittedName>
</protein>
<accession>A0A0E0GFQ7</accession>
<name>A0A0E0GFQ7_ORYNI</name>
<dbReference type="Proteomes" id="UP000006591">
    <property type="component" value="Chromosome 3"/>
</dbReference>
<dbReference type="HOGENOM" id="CLU_177291_0_0_1"/>
<dbReference type="AlphaFoldDB" id="A0A0E0GFQ7"/>
<organism evidence="1">
    <name type="scientific">Oryza nivara</name>
    <name type="common">Indian wild rice</name>
    <name type="synonym">Oryza sativa f. spontanea</name>
    <dbReference type="NCBI Taxonomy" id="4536"/>
    <lineage>
        <taxon>Eukaryota</taxon>
        <taxon>Viridiplantae</taxon>
        <taxon>Streptophyta</taxon>
        <taxon>Embryophyta</taxon>
        <taxon>Tracheophyta</taxon>
        <taxon>Spermatophyta</taxon>
        <taxon>Magnoliopsida</taxon>
        <taxon>Liliopsida</taxon>
        <taxon>Poales</taxon>
        <taxon>Poaceae</taxon>
        <taxon>BOP clade</taxon>
        <taxon>Oryzoideae</taxon>
        <taxon>Oryzeae</taxon>
        <taxon>Oryzinae</taxon>
        <taxon>Oryza</taxon>
    </lineage>
</organism>
<evidence type="ECO:0000313" key="1">
    <source>
        <dbReference type="EnsemblPlants" id="ONIVA03G00710.1"/>
    </source>
</evidence>
<reference evidence="1" key="2">
    <citation type="submission" date="2018-04" db="EMBL/GenBank/DDBJ databases">
        <title>OnivRS2 (Oryza nivara Reference Sequence Version 2).</title>
        <authorList>
            <person name="Zhang J."/>
            <person name="Kudrna D."/>
            <person name="Lee S."/>
            <person name="Talag J."/>
            <person name="Rajasekar S."/>
            <person name="Welchert J."/>
            <person name="Hsing Y.-I."/>
            <person name="Wing R.A."/>
        </authorList>
    </citation>
    <scope>NUCLEOTIDE SEQUENCE [LARGE SCALE GENOMIC DNA]</scope>
    <source>
        <strain evidence="1">SL10</strain>
    </source>
</reference>